<name>A0A6A6NS43_9PEZI</name>
<reference evidence="2" key="1">
    <citation type="journal article" date="2020" name="Stud. Mycol.">
        <title>101 Dothideomycetes genomes: a test case for predicting lifestyles and emergence of pathogens.</title>
        <authorList>
            <person name="Haridas S."/>
            <person name="Albert R."/>
            <person name="Binder M."/>
            <person name="Bloem J."/>
            <person name="Labutti K."/>
            <person name="Salamov A."/>
            <person name="Andreopoulos B."/>
            <person name="Baker S."/>
            <person name="Barry K."/>
            <person name="Bills G."/>
            <person name="Bluhm B."/>
            <person name="Cannon C."/>
            <person name="Castanera R."/>
            <person name="Culley D."/>
            <person name="Daum C."/>
            <person name="Ezra D."/>
            <person name="Gonzalez J."/>
            <person name="Henrissat B."/>
            <person name="Kuo A."/>
            <person name="Liang C."/>
            <person name="Lipzen A."/>
            <person name="Lutzoni F."/>
            <person name="Magnuson J."/>
            <person name="Mondo S."/>
            <person name="Nolan M."/>
            <person name="Ohm R."/>
            <person name="Pangilinan J."/>
            <person name="Park H.-J."/>
            <person name="Ramirez L."/>
            <person name="Alfaro M."/>
            <person name="Sun H."/>
            <person name="Tritt A."/>
            <person name="Yoshinaga Y."/>
            <person name="Zwiers L.-H."/>
            <person name="Turgeon B."/>
            <person name="Goodwin S."/>
            <person name="Spatafora J."/>
            <person name="Crous P."/>
            <person name="Grigoriev I."/>
        </authorList>
    </citation>
    <scope>NUCLEOTIDE SEQUENCE</scope>
    <source>
        <strain evidence="2">ATCC 16933</strain>
    </source>
</reference>
<feature type="non-terminal residue" evidence="2">
    <location>
        <position position="1"/>
    </location>
</feature>
<protein>
    <recommendedName>
        <fullName evidence="1">RNase H type-1 domain-containing protein</fullName>
    </recommendedName>
</protein>
<keyword evidence="3" id="KW-1185">Reference proteome</keyword>
<sequence length="69" mass="7756">VLFLCDSKRALGLIRRPEWAKDLNLKHIFTKLDELTTAGTPVSFQWVPAHKGVQGNEIAHEAAQEATTW</sequence>
<feature type="domain" description="RNase H type-1" evidence="1">
    <location>
        <begin position="1"/>
        <end position="68"/>
    </location>
</feature>
<dbReference type="Pfam" id="PF00075">
    <property type="entry name" value="RNase_H"/>
    <property type="match status" value="1"/>
</dbReference>
<dbReference type="Proteomes" id="UP000799766">
    <property type="component" value="Unassembled WGS sequence"/>
</dbReference>
<organism evidence="2 3">
    <name type="scientific">Lineolata rhizophorae</name>
    <dbReference type="NCBI Taxonomy" id="578093"/>
    <lineage>
        <taxon>Eukaryota</taxon>
        <taxon>Fungi</taxon>
        <taxon>Dikarya</taxon>
        <taxon>Ascomycota</taxon>
        <taxon>Pezizomycotina</taxon>
        <taxon>Dothideomycetes</taxon>
        <taxon>Dothideomycetes incertae sedis</taxon>
        <taxon>Lineolatales</taxon>
        <taxon>Lineolataceae</taxon>
        <taxon>Lineolata</taxon>
    </lineage>
</organism>
<dbReference type="SUPFAM" id="SSF53098">
    <property type="entry name" value="Ribonuclease H-like"/>
    <property type="match status" value="1"/>
</dbReference>
<dbReference type="PROSITE" id="PS50879">
    <property type="entry name" value="RNASE_H_1"/>
    <property type="match status" value="1"/>
</dbReference>
<dbReference type="EMBL" id="MU001691">
    <property type="protein sequence ID" value="KAF2454549.1"/>
    <property type="molecule type" value="Genomic_DNA"/>
</dbReference>
<dbReference type="GO" id="GO:0004523">
    <property type="term" value="F:RNA-DNA hybrid ribonuclease activity"/>
    <property type="evidence" value="ECO:0007669"/>
    <property type="project" value="InterPro"/>
</dbReference>
<dbReference type="Gene3D" id="3.30.420.10">
    <property type="entry name" value="Ribonuclease H-like superfamily/Ribonuclease H"/>
    <property type="match status" value="1"/>
</dbReference>
<dbReference type="InterPro" id="IPR036397">
    <property type="entry name" value="RNaseH_sf"/>
</dbReference>
<evidence type="ECO:0000259" key="1">
    <source>
        <dbReference type="PROSITE" id="PS50879"/>
    </source>
</evidence>
<evidence type="ECO:0000313" key="3">
    <source>
        <dbReference type="Proteomes" id="UP000799766"/>
    </source>
</evidence>
<accession>A0A6A6NS43</accession>
<proteinExistence type="predicted"/>
<dbReference type="InterPro" id="IPR012337">
    <property type="entry name" value="RNaseH-like_sf"/>
</dbReference>
<dbReference type="OrthoDB" id="3547074at2759"/>
<feature type="non-terminal residue" evidence="2">
    <location>
        <position position="69"/>
    </location>
</feature>
<dbReference type="InterPro" id="IPR002156">
    <property type="entry name" value="RNaseH_domain"/>
</dbReference>
<dbReference type="GO" id="GO:0003676">
    <property type="term" value="F:nucleic acid binding"/>
    <property type="evidence" value="ECO:0007669"/>
    <property type="project" value="InterPro"/>
</dbReference>
<gene>
    <name evidence="2" type="ORF">BDY21DRAFT_258642</name>
</gene>
<evidence type="ECO:0000313" key="2">
    <source>
        <dbReference type="EMBL" id="KAF2454549.1"/>
    </source>
</evidence>
<dbReference type="AlphaFoldDB" id="A0A6A6NS43"/>